<dbReference type="Proteomes" id="UP001165367">
    <property type="component" value="Unassembled WGS sequence"/>
</dbReference>
<dbReference type="CDD" id="cd06257">
    <property type="entry name" value="DnaJ"/>
    <property type="match status" value="1"/>
</dbReference>
<dbReference type="PANTHER" id="PTHR44145:SF3">
    <property type="entry name" value="DNAJ HOMOLOG SUBFAMILY A MEMBER 3, MITOCHONDRIAL"/>
    <property type="match status" value="1"/>
</dbReference>
<dbReference type="Pfam" id="PF00226">
    <property type="entry name" value="DnaJ"/>
    <property type="match status" value="1"/>
</dbReference>
<evidence type="ECO:0000259" key="3">
    <source>
        <dbReference type="PROSITE" id="PS50076"/>
    </source>
</evidence>
<evidence type="ECO:0000313" key="5">
    <source>
        <dbReference type="Proteomes" id="UP001165367"/>
    </source>
</evidence>
<keyword evidence="2" id="KW-0812">Transmembrane</keyword>
<dbReference type="InterPro" id="IPR036869">
    <property type="entry name" value="J_dom_sf"/>
</dbReference>
<comment type="caution">
    <text evidence="4">The sequence shown here is derived from an EMBL/GenBank/DDBJ whole genome shotgun (WGS) entry which is preliminary data.</text>
</comment>
<dbReference type="RefSeq" id="WP_237875739.1">
    <property type="nucleotide sequence ID" value="NZ_JAKLTR010000018.1"/>
</dbReference>
<evidence type="ECO:0000256" key="2">
    <source>
        <dbReference type="SAM" id="Phobius"/>
    </source>
</evidence>
<feature type="transmembrane region" description="Helical" evidence="2">
    <location>
        <begin position="206"/>
        <end position="223"/>
    </location>
</feature>
<dbReference type="PANTHER" id="PTHR44145">
    <property type="entry name" value="DNAJ HOMOLOG SUBFAMILY A MEMBER 3, MITOCHONDRIAL"/>
    <property type="match status" value="1"/>
</dbReference>
<dbReference type="PRINTS" id="PR00625">
    <property type="entry name" value="JDOMAIN"/>
</dbReference>
<keyword evidence="2" id="KW-1133">Transmembrane helix</keyword>
<keyword evidence="5" id="KW-1185">Reference proteome</keyword>
<protein>
    <submittedName>
        <fullName evidence="4">J domain-containing protein</fullName>
    </submittedName>
</protein>
<dbReference type="InterPro" id="IPR001623">
    <property type="entry name" value="DnaJ_domain"/>
</dbReference>
<proteinExistence type="predicted"/>
<dbReference type="PROSITE" id="PS00636">
    <property type="entry name" value="DNAJ_1"/>
    <property type="match status" value="1"/>
</dbReference>
<feature type="domain" description="J" evidence="3">
    <location>
        <begin position="14"/>
        <end position="79"/>
    </location>
</feature>
<evidence type="ECO:0000313" key="4">
    <source>
        <dbReference type="EMBL" id="MCG2617202.1"/>
    </source>
</evidence>
<gene>
    <name evidence="4" type="ORF">LZZ85_23100</name>
</gene>
<evidence type="ECO:0000256" key="1">
    <source>
        <dbReference type="ARBA" id="ARBA00023186"/>
    </source>
</evidence>
<dbReference type="EMBL" id="JAKLTR010000018">
    <property type="protein sequence ID" value="MCG2617202.1"/>
    <property type="molecule type" value="Genomic_DNA"/>
</dbReference>
<sequence length="224" mass="26143">MPNSLSSPTVQLKDYYTILEIPPSATLDEVKKAYRRLAQLYHPDKNNNDVYASAQFAEVKEAYETLSNATLKDQYLQQRWYARSLGRKTTQGPITPEYVLKQLLELDKYVRLLDVHRMDQEGLHHYLEDFLSEDTIEKVNSFKQPALNKEIVLIALNTTHPLSYSLISKITQRLKKLEVNDERVHDKIDRFVQARKTSDYWEKRKIWLILIFVAIICGIICIAA</sequence>
<keyword evidence="1" id="KW-0143">Chaperone</keyword>
<reference evidence="4" key="1">
    <citation type="submission" date="2022-01" db="EMBL/GenBank/DDBJ databases">
        <authorList>
            <person name="Jo J.-H."/>
            <person name="Im W.-T."/>
        </authorList>
    </citation>
    <scope>NUCLEOTIDE SEQUENCE</scope>
    <source>
        <strain evidence="4">NA20</strain>
    </source>
</reference>
<dbReference type="SUPFAM" id="SSF46565">
    <property type="entry name" value="Chaperone J-domain"/>
    <property type="match status" value="1"/>
</dbReference>
<keyword evidence="2" id="KW-0472">Membrane</keyword>
<name>A0ABS9KXX2_9BACT</name>
<dbReference type="InterPro" id="IPR018253">
    <property type="entry name" value="DnaJ_domain_CS"/>
</dbReference>
<dbReference type="PROSITE" id="PS50076">
    <property type="entry name" value="DNAJ_2"/>
    <property type="match status" value="1"/>
</dbReference>
<accession>A0ABS9KXX2</accession>
<dbReference type="InterPro" id="IPR051938">
    <property type="entry name" value="Apopto_cytoskel_mod"/>
</dbReference>
<organism evidence="4 5">
    <name type="scientific">Terrimonas ginsenosidimutans</name>
    <dbReference type="NCBI Taxonomy" id="2908004"/>
    <lineage>
        <taxon>Bacteria</taxon>
        <taxon>Pseudomonadati</taxon>
        <taxon>Bacteroidota</taxon>
        <taxon>Chitinophagia</taxon>
        <taxon>Chitinophagales</taxon>
        <taxon>Chitinophagaceae</taxon>
        <taxon>Terrimonas</taxon>
    </lineage>
</organism>
<dbReference type="Gene3D" id="1.10.287.110">
    <property type="entry name" value="DnaJ domain"/>
    <property type="match status" value="1"/>
</dbReference>
<dbReference type="SMART" id="SM00271">
    <property type="entry name" value="DnaJ"/>
    <property type="match status" value="1"/>
</dbReference>